<organism evidence="5 6">
    <name type="scientific">Simplicispira suum</name>
    <dbReference type="NCBI Taxonomy" id="2109915"/>
    <lineage>
        <taxon>Bacteria</taxon>
        <taxon>Pseudomonadati</taxon>
        <taxon>Pseudomonadota</taxon>
        <taxon>Betaproteobacteria</taxon>
        <taxon>Burkholderiales</taxon>
        <taxon>Comamonadaceae</taxon>
        <taxon>Simplicispira</taxon>
    </lineage>
</organism>
<dbReference type="InterPro" id="IPR025110">
    <property type="entry name" value="AMP-bd_C"/>
</dbReference>
<reference evidence="5 6" key="1">
    <citation type="submission" date="2018-03" db="EMBL/GenBank/DDBJ databases">
        <title>Genome sequencing of Simplicispira sp.</title>
        <authorList>
            <person name="Kim S.-J."/>
            <person name="Heo J."/>
            <person name="Kwon S.-W."/>
        </authorList>
    </citation>
    <scope>NUCLEOTIDE SEQUENCE [LARGE SCALE GENOMIC DNA]</scope>
    <source>
        <strain evidence="5 6">SC1-8</strain>
    </source>
</reference>
<gene>
    <name evidence="5" type="ORF">C6571_01625</name>
</gene>
<dbReference type="Pfam" id="PF00501">
    <property type="entry name" value="AMP-binding"/>
    <property type="match status" value="1"/>
</dbReference>
<keyword evidence="6" id="KW-1185">Reference proteome</keyword>
<name>A0A2S0N4F9_9BURK</name>
<dbReference type="SUPFAM" id="SSF56801">
    <property type="entry name" value="Acetyl-CoA synthetase-like"/>
    <property type="match status" value="1"/>
</dbReference>
<dbReference type="PROSITE" id="PS00455">
    <property type="entry name" value="AMP_BINDING"/>
    <property type="match status" value="1"/>
</dbReference>
<dbReference type="InterPro" id="IPR045851">
    <property type="entry name" value="AMP-bd_C_sf"/>
</dbReference>
<dbReference type="Proteomes" id="UP000239326">
    <property type="component" value="Chromosome"/>
</dbReference>
<dbReference type="PANTHER" id="PTHR43767">
    <property type="entry name" value="LONG-CHAIN-FATTY-ACID--COA LIGASE"/>
    <property type="match status" value="1"/>
</dbReference>
<evidence type="ECO:0000256" key="2">
    <source>
        <dbReference type="ARBA" id="ARBA00022598"/>
    </source>
</evidence>
<protein>
    <submittedName>
        <fullName evidence="5">AMP-dependent synthetase</fullName>
    </submittedName>
</protein>
<evidence type="ECO:0000256" key="1">
    <source>
        <dbReference type="ARBA" id="ARBA00006432"/>
    </source>
</evidence>
<dbReference type="OrthoDB" id="9766486at2"/>
<proteinExistence type="inferred from homology"/>
<accession>A0A2S0N4F9</accession>
<dbReference type="EMBL" id="CP027669">
    <property type="protein sequence ID" value="AVO42996.1"/>
    <property type="molecule type" value="Genomic_DNA"/>
</dbReference>
<sequence>MSLIALLQRHARLSPGRPAIFQGSAPWASYGEWAARSAALAARMRAAGLVPGDRVLLFMRNHPRYLEVLCAAWWAGLVVVPVNAKLHPRETEWIVDNAQARWGFVTADVAPAPLAGLERQIDIESPEADALLAPVNDPWAVPTAERAPDDVAWLFYTSGTTGRPKGVMLTHRNLMTMGLTYFVDVDPVAAQDAIVYAAPMSHGAGLYAIPHLMAGARHVVPLSGGVEPAELFALGTEMGGLSTFAAPTIVNRLVDHAQQAGLDHAACARAFKTIVYGGAPMYVADIRRALSVMGPRFVQIYGQGETPMVATALSRAQLTDTAHPRYLERIASVGVAQTPVQLRVADAQGDELPLGEVGEVLVRGDCVMAGYWQDPEATAAAVRDGWLFTGDVGCLDADGFLTLKDRSKDLIISGGSNIYPREVEEVLLTAPGVAEVAVVGAPDPAWGEVVVAFVALQAGAATTPETLDQHCLAQMARFKRPKHYRLVQALPKNNYGKVLKTALREQWRTSAEAVSSHC</sequence>
<dbReference type="AlphaFoldDB" id="A0A2S0N4F9"/>
<dbReference type="Pfam" id="PF13193">
    <property type="entry name" value="AMP-binding_C"/>
    <property type="match status" value="1"/>
</dbReference>
<dbReference type="RefSeq" id="WP_106447971.1">
    <property type="nucleotide sequence ID" value="NZ_CP027669.1"/>
</dbReference>
<dbReference type="PRINTS" id="PR00154">
    <property type="entry name" value="AMPBINDING"/>
</dbReference>
<evidence type="ECO:0000313" key="5">
    <source>
        <dbReference type="EMBL" id="AVO42996.1"/>
    </source>
</evidence>
<dbReference type="Gene3D" id="3.40.50.12780">
    <property type="entry name" value="N-terminal domain of ligase-like"/>
    <property type="match status" value="1"/>
</dbReference>
<keyword evidence="2" id="KW-0436">Ligase</keyword>
<evidence type="ECO:0000313" key="6">
    <source>
        <dbReference type="Proteomes" id="UP000239326"/>
    </source>
</evidence>
<dbReference type="InterPro" id="IPR020459">
    <property type="entry name" value="AMP-binding"/>
</dbReference>
<dbReference type="InterPro" id="IPR050237">
    <property type="entry name" value="ATP-dep_AMP-bd_enzyme"/>
</dbReference>
<dbReference type="KEGG" id="simp:C6571_01625"/>
<dbReference type="InterPro" id="IPR000873">
    <property type="entry name" value="AMP-dep_synth/lig_dom"/>
</dbReference>
<dbReference type="InterPro" id="IPR020845">
    <property type="entry name" value="AMP-binding_CS"/>
</dbReference>
<dbReference type="InterPro" id="IPR042099">
    <property type="entry name" value="ANL_N_sf"/>
</dbReference>
<evidence type="ECO:0000259" key="4">
    <source>
        <dbReference type="Pfam" id="PF13193"/>
    </source>
</evidence>
<comment type="similarity">
    <text evidence="1">Belongs to the ATP-dependent AMP-binding enzyme family.</text>
</comment>
<dbReference type="Gene3D" id="3.30.300.30">
    <property type="match status" value="1"/>
</dbReference>
<dbReference type="FunFam" id="3.30.300.30:FF:000008">
    <property type="entry name" value="2,3-dihydroxybenzoate-AMP ligase"/>
    <property type="match status" value="1"/>
</dbReference>
<evidence type="ECO:0000259" key="3">
    <source>
        <dbReference type="Pfam" id="PF00501"/>
    </source>
</evidence>
<dbReference type="PANTHER" id="PTHR43767:SF1">
    <property type="entry name" value="NONRIBOSOMAL PEPTIDE SYNTHASE PES1 (EUROFUNG)-RELATED"/>
    <property type="match status" value="1"/>
</dbReference>
<feature type="domain" description="AMP-binding enzyme C-terminal" evidence="4">
    <location>
        <begin position="422"/>
        <end position="497"/>
    </location>
</feature>
<feature type="domain" description="AMP-dependent synthetase/ligase" evidence="3">
    <location>
        <begin position="7"/>
        <end position="372"/>
    </location>
</feature>
<dbReference type="GO" id="GO:0016878">
    <property type="term" value="F:acid-thiol ligase activity"/>
    <property type="evidence" value="ECO:0007669"/>
    <property type="project" value="UniProtKB-ARBA"/>
</dbReference>